<name>A0AAV2VL05_9VIBR</name>
<dbReference type="AlphaFoldDB" id="A0AAV2VL05"/>
<dbReference type="InterPro" id="IPR042281">
    <property type="entry name" value="GpdQ_beta-strand"/>
</dbReference>
<dbReference type="InterPro" id="IPR029052">
    <property type="entry name" value="Metallo-depent_PP-like"/>
</dbReference>
<dbReference type="Gene3D" id="3.30.750.180">
    <property type="entry name" value="GpdQ, beta-strand dimerisation domain"/>
    <property type="match status" value="1"/>
</dbReference>
<dbReference type="InterPro" id="IPR042283">
    <property type="entry name" value="GpdQ_catalytic"/>
</dbReference>
<dbReference type="InterPro" id="IPR004843">
    <property type="entry name" value="Calcineurin-like_PHP"/>
</dbReference>
<dbReference type="SUPFAM" id="SSF56300">
    <property type="entry name" value="Metallo-dependent phosphatases"/>
    <property type="match status" value="1"/>
</dbReference>
<dbReference type="GO" id="GO:0046872">
    <property type="term" value="F:metal ion binding"/>
    <property type="evidence" value="ECO:0007669"/>
    <property type="project" value="UniProtKB-KW"/>
</dbReference>
<evidence type="ECO:0000313" key="6">
    <source>
        <dbReference type="EMBL" id="CCO45055.1"/>
    </source>
</evidence>
<reference evidence="6 7" key="1">
    <citation type="journal article" date="2013" name="ISME J.">
        <title>Comparative genomics of pathogenic lineages of Vibrio nigripulchritudo identifies virulence-associated traits.</title>
        <authorList>
            <person name="Goudenege D."/>
            <person name="Labreuche Y."/>
            <person name="Krin E."/>
            <person name="Ansquer D."/>
            <person name="Mangenot S."/>
            <person name="Calteau A."/>
            <person name="Medigue C."/>
            <person name="Mazel D."/>
            <person name="Polz M.F."/>
            <person name="Le Roux F."/>
        </authorList>
    </citation>
    <scope>NUCLEOTIDE SEQUENCE [LARGE SCALE GENOMIC DNA]</scope>
    <source>
        <strain evidence="6 7">SOn1</strain>
    </source>
</reference>
<dbReference type="Proteomes" id="UP000018211">
    <property type="component" value="Unassembled WGS sequence"/>
</dbReference>
<evidence type="ECO:0000256" key="4">
    <source>
        <dbReference type="ARBA" id="ARBA00025742"/>
    </source>
</evidence>
<evidence type="ECO:0000256" key="1">
    <source>
        <dbReference type="ARBA" id="ARBA00022723"/>
    </source>
</evidence>
<keyword evidence="1" id="KW-0479">Metal-binding</keyword>
<dbReference type="GO" id="GO:0004112">
    <property type="term" value="F:cyclic-nucleotide phosphodiesterase activity"/>
    <property type="evidence" value="ECO:0007669"/>
    <property type="project" value="InterPro"/>
</dbReference>
<dbReference type="RefSeq" id="WP_022610678.1">
    <property type="nucleotide sequence ID" value="NZ_LK391965.1"/>
</dbReference>
<evidence type="ECO:0000256" key="3">
    <source>
        <dbReference type="ARBA" id="ARBA00023004"/>
    </source>
</evidence>
<evidence type="ECO:0000313" key="7">
    <source>
        <dbReference type="Proteomes" id="UP000018211"/>
    </source>
</evidence>
<comment type="similarity">
    <text evidence="4">Belongs to the cyclic nucleotide phosphodiesterase class-III family.</text>
</comment>
<evidence type="ECO:0000259" key="5">
    <source>
        <dbReference type="Pfam" id="PF00149"/>
    </source>
</evidence>
<organism evidence="6 7">
    <name type="scientific">Vibrio nigripulchritudo SOn1</name>
    <dbReference type="NCBI Taxonomy" id="1238450"/>
    <lineage>
        <taxon>Bacteria</taxon>
        <taxon>Pseudomonadati</taxon>
        <taxon>Pseudomonadota</taxon>
        <taxon>Gammaproteobacteria</taxon>
        <taxon>Vibrionales</taxon>
        <taxon>Vibrionaceae</taxon>
        <taxon>Vibrio</taxon>
    </lineage>
</organism>
<gene>
    <name evidence="6" type="ORF">VIBNISOn1_1350019</name>
</gene>
<protein>
    <submittedName>
        <fullName evidence="6">Metallo-dependent phosphatase</fullName>
    </submittedName>
</protein>
<dbReference type="EMBL" id="CAOF01000041">
    <property type="protein sequence ID" value="CCO45055.1"/>
    <property type="molecule type" value="Genomic_DNA"/>
</dbReference>
<dbReference type="PANTHER" id="PTHR42988">
    <property type="entry name" value="PHOSPHOHYDROLASE"/>
    <property type="match status" value="1"/>
</dbReference>
<dbReference type="Pfam" id="PF00149">
    <property type="entry name" value="Metallophos"/>
    <property type="match status" value="1"/>
</dbReference>
<evidence type="ECO:0000256" key="2">
    <source>
        <dbReference type="ARBA" id="ARBA00022801"/>
    </source>
</evidence>
<proteinExistence type="inferred from homology"/>
<dbReference type="InterPro" id="IPR050884">
    <property type="entry name" value="CNP_phosphodiesterase-III"/>
</dbReference>
<feature type="domain" description="Calcineurin-like phosphoesterase" evidence="5">
    <location>
        <begin position="1"/>
        <end position="194"/>
    </location>
</feature>
<comment type="caution">
    <text evidence="6">The sequence shown here is derived from an EMBL/GenBank/DDBJ whole genome shotgun (WGS) entry which is preliminary data.</text>
</comment>
<keyword evidence="2" id="KW-0378">Hydrolase</keyword>
<sequence length="267" mass="30096">MLIAQLTDLHIKKDGKIAYQKVDTLQCFKDAIEHINALNVDLVVLTGDLGDFGKEEEYVIIRQELKKLNAPIRIIPGNHDHKVKLREGLSDLVDYEHPLECNFALETEHHHLIGLDSSVVGKPFGSIAKDSLNWLREKLLDTSKPTLLFMHHPPIKVGVEHMDVQNLHNSEDLWDVIAPFNQVKAVVTGHLHRPVCGIWKHLPVWVGPSHSHSVALDFDKEGIPSFQLEPKAIRLFKLDEQGIVGHISYIGQHEGPFPFFDGSALLD</sequence>
<keyword evidence="3" id="KW-0408">Iron</keyword>
<dbReference type="CDD" id="cd07402">
    <property type="entry name" value="MPP_GpdQ"/>
    <property type="match status" value="1"/>
</dbReference>
<dbReference type="Gene3D" id="3.60.21.40">
    <property type="entry name" value="GpdQ, catalytic alpha/beta sandwich domain"/>
    <property type="match status" value="1"/>
</dbReference>
<accession>A0AAV2VL05</accession>
<dbReference type="InterPro" id="IPR026575">
    <property type="entry name" value="GpdQ/CpdA-like"/>
</dbReference>
<dbReference type="PANTHER" id="PTHR42988:SF2">
    <property type="entry name" value="CYCLIC NUCLEOTIDE PHOSPHODIESTERASE CBUA0032-RELATED"/>
    <property type="match status" value="1"/>
</dbReference>